<dbReference type="PANTHER" id="PTHR33202:SF2">
    <property type="entry name" value="FERRIC UPTAKE REGULATION PROTEIN"/>
    <property type="match status" value="1"/>
</dbReference>
<dbReference type="EMBL" id="JACXZS010000016">
    <property type="protein sequence ID" value="MBD3943752.1"/>
    <property type="molecule type" value="Genomic_DNA"/>
</dbReference>
<evidence type="ECO:0000256" key="5">
    <source>
        <dbReference type="ARBA" id="ARBA00022491"/>
    </source>
</evidence>
<dbReference type="InterPro" id="IPR036390">
    <property type="entry name" value="WH_DNA-bd_sf"/>
</dbReference>
<dbReference type="InterPro" id="IPR036388">
    <property type="entry name" value="WH-like_DNA-bd_sf"/>
</dbReference>
<evidence type="ECO:0000313" key="12">
    <source>
        <dbReference type="Proteomes" id="UP000598426"/>
    </source>
</evidence>
<proteinExistence type="inferred from homology"/>
<keyword evidence="7" id="KW-0862">Zinc</keyword>
<evidence type="ECO:0000256" key="10">
    <source>
        <dbReference type="ARBA" id="ARBA00023163"/>
    </source>
</evidence>
<keyword evidence="4" id="KW-0963">Cytoplasm</keyword>
<comment type="subcellular location">
    <subcellularLocation>
        <location evidence="1">Cytoplasm</location>
    </subcellularLocation>
</comment>
<dbReference type="CDD" id="cd07153">
    <property type="entry name" value="Fur_like"/>
    <property type="match status" value="1"/>
</dbReference>
<evidence type="ECO:0000256" key="8">
    <source>
        <dbReference type="ARBA" id="ARBA00023015"/>
    </source>
</evidence>
<organism evidence="11 12">
    <name type="scientific">Microbacterium helvum</name>
    <dbReference type="NCBI Taxonomy" id="2773713"/>
    <lineage>
        <taxon>Bacteria</taxon>
        <taxon>Bacillati</taxon>
        <taxon>Actinomycetota</taxon>
        <taxon>Actinomycetes</taxon>
        <taxon>Micrococcales</taxon>
        <taxon>Microbacteriaceae</taxon>
        <taxon>Microbacterium</taxon>
    </lineage>
</organism>
<keyword evidence="9" id="KW-0238">DNA-binding</keyword>
<evidence type="ECO:0000256" key="4">
    <source>
        <dbReference type="ARBA" id="ARBA00022490"/>
    </source>
</evidence>
<keyword evidence="10" id="KW-0804">Transcription</keyword>
<keyword evidence="12" id="KW-1185">Reference proteome</keyword>
<evidence type="ECO:0000256" key="3">
    <source>
        <dbReference type="ARBA" id="ARBA00011738"/>
    </source>
</evidence>
<dbReference type="Gene3D" id="1.10.10.10">
    <property type="entry name" value="Winged helix-like DNA-binding domain superfamily/Winged helix DNA-binding domain"/>
    <property type="match status" value="1"/>
</dbReference>
<comment type="subunit">
    <text evidence="3">Homodimer.</text>
</comment>
<dbReference type="Proteomes" id="UP000598426">
    <property type="component" value="Unassembled WGS sequence"/>
</dbReference>
<evidence type="ECO:0000256" key="2">
    <source>
        <dbReference type="ARBA" id="ARBA00007957"/>
    </source>
</evidence>
<comment type="caution">
    <text evidence="11">The sequence shown here is derived from an EMBL/GenBank/DDBJ whole genome shotgun (WGS) entry which is preliminary data.</text>
</comment>
<reference evidence="11 12" key="1">
    <citation type="submission" date="2020-09" db="EMBL/GenBank/DDBJ databases">
        <title>Isolation and identification of active actinomycetes.</title>
        <authorList>
            <person name="Li X."/>
        </authorList>
    </citation>
    <scope>NUCLEOTIDE SEQUENCE [LARGE SCALE GENOMIC DNA]</scope>
    <source>
        <strain evidence="11 12">NEAU-LLC</strain>
    </source>
</reference>
<accession>A0ABR8NT01</accession>
<dbReference type="Pfam" id="PF01475">
    <property type="entry name" value="FUR"/>
    <property type="match status" value="1"/>
</dbReference>
<keyword evidence="6" id="KW-0479">Metal-binding</keyword>
<evidence type="ECO:0000256" key="7">
    <source>
        <dbReference type="ARBA" id="ARBA00022833"/>
    </source>
</evidence>
<sequence>MAQRNTWQRERVREALTDARGFVSAQSLHATLRDENTGIGLATVYRALAGLAAQGEADSLQSPEGEALYRACVSAGHHHHLICRSCGLTVEIEATDVEQWARATAERHGFRDAEHVVDIFGLCASCAAAADQRADQQRTDPLAVKRDAH</sequence>
<dbReference type="InterPro" id="IPR043135">
    <property type="entry name" value="Fur_C"/>
</dbReference>
<dbReference type="SUPFAM" id="SSF46785">
    <property type="entry name" value="Winged helix' DNA-binding domain"/>
    <property type="match status" value="1"/>
</dbReference>
<dbReference type="PANTHER" id="PTHR33202">
    <property type="entry name" value="ZINC UPTAKE REGULATION PROTEIN"/>
    <property type="match status" value="1"/>
</dbReference>
<evidence type="ECO:0000256" key="9">
    <source>
        <dbReference type="ARBA" id="ARBA00023125"/>
    </source>
</evidence>
<evidence type="ECO:0000256" key="6">
    <source>
        <dbReference type="ARBA" id="ARBA00022723"/>
    </source>
</evidence>
<dbReference type="Gene3D" id="3.30.1490.190">
    <property type="match status" value="1"/>
</dbReference>
<dbReference type="InterPro" id="IPR002481">
    <property type="entry name" value="FUR"/>
</dbReference>
<gene>
    <name evidence="11" type="ORF">IF188_18830</name>
</gene>
<evidence type="ECO:0000256" key="1">
    <source>
        <dbReference type="ARBA" id="ARBA00004496"/>
    </source>
</evidence>
<keyword evidence="5" id="KW-0678">Repressor</keyword>
<comment type="similarity">
    <text evidence="2">Belongs to the Fur family.</text>
</comment>
<name>A0ABR8NT01_9MICO</name>
<evidence type="ECO:0000313" key="11">
    <source>
        <dbReference type="EMBL" id="MBD3943752.1"/>
    </source>
</evidence>
<protein>
    <submittedName>
        <fullName evidence="11">Transcriptional repressor</fullName>
    </submittedName>
</protein>
<dbReference type="RefSeq" id="WP_191173349.1">
    <property type="nucleotide sequence ID" value="NZ_JACXZS010000016.1"/>
</dbReference>
<keyword evidence="8" id="KW-0805">Transcription regulation</keyword>